<feature type="compositionally biased region" description="Acidic residues" evidence="2">
    <location>
        <begin position="1017"/>
        <end position="1028"/>
    </location>
</feature>
<dbReference type="EMBL" id="GG662795">
    <property type="protein sequence ID" value="EWS75710.1"/>
    <property type="molecule type" value="Genomic_DNA"/>
</dbReference>
<feature type="coiled-coil region" evidence="1">
    <location>
        <begin position="930"/>
        <end position="964"/>
    </location>
</feature>
<dbReference type="InParanoid" id="W7X8L7"/>
<name>W7X8L7_TETTS</name>
<evidence type="ECO:0000256" key="1">
    <source>
        <dbReference type="SAM" id="Coils"/>
    </source>
</evidence>
<protein>
    <submittedName>
        <fullName evidence="3">Uncharacterized protein</fullName>
    </submittedName>
</protein>
<evidence type="ECO:0000313" key="4">
    <source>
        <dbReference type="Proteomes" id="UP000009168"/>
    </source>
</evidence>
<gene>
    <name evidence="3" type="ORF">TTHERM_001094821</name>
</gene>
<dbReference type="Proteomes" id="UP000009168">
    <property type="component" value="Unassembled WGS sequence"/>
</dbReference>
<organism evidence="3 4">
    <name type="scientific">Tetrahymena thermophila (strain SB210)</name>
    <dbReference type="NCBI Taxonomy" id="312017"/>
    <lineage>
        <taxon>Eukaryota</taxon>
        <taxon>Sar</taxon>
        <taxon>Alveolata</taxon>
        <taxon>Ciliophora</taxon>
        <taxon>Intramacronucleata</taxon>
        <taxon>Oligohymenophorea</taxon>
        <taxon>Hymenostomatida</taxon>
        <taxon>Tetrahymenina</taxon>
        <taxon>Tetrahymenidae</taxon>
        <taxon>Tetrahymena</taxon>
    </lineage>
</organism>
<feature type="coiled-coil region" evidence="1">
    <location>
        <begin position="587"/>
        <end position="632"/>
    </location>
</feature>
<dbReference type="PANTHER" id="PTHR34894">
    <property type="entry name" value="SAM-DEPENDENT METHYLTRANSFERASE RSMI, CONSERVED SITE"/>
    <property type="match status" value="1"/>
</dbReference>
<reference evidence="4" key="1">
    <citation type="journal article" date="2006" name="PLoS Biol.">
        <title>Macronuclear genome sequence of the ciliate Tetrahymena thermophila, a model eukaryote.</title>
        <authorList>
            <person name="Eisen J.A."/>
            <person name="Coyne R.S."/>
            <person name="Wu M."/>
            <person name="Wu D."/>
            <person name="Thiagarajan M."/>
            <person name="Wortman J.R."/>
            <person name="Badger J.H."/>
            <person name="Ren Q."/>
            <person name="Amedeo P."/>
            <person name="Jones K.M."/>
            <person name="Tallon L.J."/>
            <person name="Delcher A.L."/>
            <person name="Salzberg S.L."/>
            <person name="Silva J.C."/>
            <person name="Haas B.J."/>
            <person name="Majoros W.H."/>
            <person name="Farzad M."/>
            <person name="Carlton J.M."/>
            <person name="Smith R.K. Jr."/>
            <person name="Garg J."/>
            <person name="Pearlman R.E."/>
            <person name="Karrer K.M."/>
            <person name="Sun L."/>
            <person name="Manning G."/>
            <person name="Elde N.C."/>
            <person name="Turkewitz A.P."/>
            <person name="Asai D.J."/>
            <person name="Wilkes D.E."/>
            <person name="Wang Y."/>
            <person name="Cai H."/>
            <person name="Collins K."/>
            <person name="Stewart B.A."/>
            <person name="Lee S.R."/>
            <person name="Wilamowska K."/>
            <person name="Weinberg Z."/>
            <person name="Ruzzo W.L."/>
            <person name="Wloga D."/>
            <person name="Gaertig J."/>
            <person name="Frankel J."/>
            <person name="Tsao C.-C."/>
            <person name="Gorovsky M.A."/>
            <person name="Keeling P.J."/>
            <person name="Waller R.F."/>
            <person name="Patron N.J."/>
            <person name="Cherry J.M."/>
            <person name="Stover N.A."/>
            <person name="Krieger C.J."/>
            <person name="del Toro C."/>
            <person name="Ryder H.F."/>
            <person name="Williamson S.C."/>
            <person name="Barbeau R.A."/>
            <person name="Hamilton E.P."/>
            <person name="Orias E."/>
        </authorList>
    </citation>
    <scope>NUCLEOTIDE SEQUENCE [LARGE SCALE GENOMIC DNA]</scope>
    <source>
        <strain evidence="4">SB210</strain>
    </source>
</reference>
<proteinExistence type="predicted"/>
<dbReference type="OrthoDB" id="292598at2759"/>
<accession>W7X8L7</accession>
<feature type="coiled-coil region" evidence="1">
    <location>
        <begin position="471"/>
        <end position="501"/>
    </location>
</feature>
<evidence type="ECO:0000256" key="2">
    <source>
        <dbReference type="SAM" id="MobiDB-lite"/>
    </source>
</evidence>
<feature type="region of interest" description="Disordered" evidence="2">
    <location>
        <begin position="1011"/>
        <end position="1052"/>
    </location>
</feature>
<evidence type="ECO:0000313" key="3">
    <source>
        <dbReference type="EMBL" id="EWS75710.1"/>
    </source>
</evidence>
<keyword evidence="1" id="KW-0175">Coiled coil</keyword>
<dbReference type="RefSeq" id="XP_012651752.1">
    <property type="nucleotide sequence ID" value="XM_012796298.1"/>
</dbReference>
<dbReference type="KEGG" id="tet:TTHERM_001094821"/>
<dbReference type="GeneID" id="24441685"/>
<dbReference type="PANTHER" id="PTHR34894:SF5">
    <property type="entry name" value="EF-HAND DOMAIN-CONTAINING PROTEIN"/>
    <property type="match status" value="1"/>
</dbReference>
<keyword evidence="4" id="KW-1185">Reference proteome</keyword>
<sequence length="1354" mass="159199">MSQQKKVSEKISTLTARQFISDFRKKNSNCRLSFDSQELRKTQPIKVSRLKSTNIEQGDQNSILNDYSSIEAISQNHMRFSKQTKERKNSQYQSTFFDSSSIKEYLNQNQFGTSQSRTITNQNIDILKFLKIDSMNTTLQNSGQLSIQKSESARFQQSGQFLFTQYNSNTFREDSILDGVKRRQSQSIQPNNSSILRDLHQKSNSHSQQNFQKDEYYQTYNSENAKQSCPNQSPLNKGNIITFAVGKNNQDESSSQILKSKDVEKIIQLRQQGIKLKKKENFYMQLISNDEIALPKYEKEFPSIRREKYLESLKQEQKNQFSGQKNPFLIQLEDGSILDIEKVKNMTDSLQKSHRLVYHNSQNSQFKKPDERKDTKILSEWLDNMINKVYNEQITSYYDFYEKFELIFDGIISEISRQLKSTCSERAQLLTKVWSIYSTVISEFFQKTQQTNIKIESENFKRVNNVHKMYLNDIVVQNQQIKELYEKLETKENYMNKLRSENRYLRKKWQKLEKGNEYQQQHLEQYMQMYEDVVKENQGLKMRIEGIMFTQQNDYLDQFSRNDIQDRFQDEIEKIRTKLFEYFSNLYDEQKSKLMEAYQLRQNLKEKEILLAQKIEEEDEEYQKNLKNKLKMDQESVDDNILDNKCVDTSDLFKTDSKCVDTSSLVKYENAEIQATPAPIKQVSVQIQVAPKIVSREIQADIRTLITNNESLSLQDQQQIQLINENFIGFIQNQFYLNYSKLEKQNDLNLIQLDFLKFKEGCQQILSKIPLKQEYSQQDSNNIADYIDGNISKIYKFITSIFATKNAQTKISKNLQIGVKQNHMEILVNANRVVLYHMYQKFIKQNVQNYIQNDTSSEQNDDFFKNISKKVSVTSFNNLEMDKIIKSPSNLSDSLSHQKSSFYKLQRASKNLIVGFQFLKEASIKKGQEKEEKIDNYHKYQQIAQDFENKYQQIAQDFENKQEIQKKNSLIYEKKDEKLIQLNKIEKSFIQESNTSNIKLSSFQNKIVNTKNKEELSESDQSDSESESESEKSSSGSSQSDESNESSEIQKKSSHIILTEINLKSQKNLQIQNQNTQNQSFFQFITNQEEQKGEANNLNMNFTQNQKKESISLSPIKLDKKNTVDKNNESSQFEQLSISKNISRIKEEEEFYVKRRSSVLSQIIDNARVSLTLDIRNKTSSFSQEQTPKKIPEIQINNEDEDIQLSKSSPKALKITNQKNQANEKISTQQLLRELKLITPVENIFKRLRVSINSNKITRQSTRIIEKVIQKINKKPNQALDLKEQKINNILKVFGNIMVELMKYLKKNTNNTFPFFHAFSFDYFINNYGNQLIQINLNQFLLKLILSFRLRKMH</sequence>